<dbReference type="InterPro" id="IPR011009">
    <property type="entry name" value="Kinase-like_dom_sf"/>
</dbReference>
<proteinExistence type="predicted"/>
<keyword evidence="3" id="KW-1185">Reference proteome</keyword>
<dbReference type="Gene3D" id="1.10.510.10">
    <property type="entry name" value="Transferase(Phosphotransferase) domain 1"/>
    <property type="match status" value="1"/>
</dbReference>
<evidence type="ECO:0000313" key="3">
    <source>
        <dbReference type="Proteomes" id="UP000807353"/>
    </source>
</evidence>
<dbReference type="GO" id="GO:0005524">
    <property type="term" value="F:ATP binding"/>
    <property type="evidence" value="ECO:0007669"/>
    <property type="project" value="InterPro"/>
</dbReference>
<dbReference type="GO" id="GO:0004672">
    <property type="term" value="F:protein kinase activity"/>
    <property type="evidence" value="ECO:0007669"/>
    <property type="project" value="InterPro"/>
</dbReference>
<dbReference type="PANTHER" id="PTHR37542:SF3">
    <property type="entry name" value="PRION-INHIBITION AND PROPAGATION HELO DOMAIN-CONTAINING PROTEIN"/>
    <property type="match status" value="1"/>
</dbReference>
<dbReference type="SUPFAM" id="SSF56112">
    <property type="entry name" value="Protein kinase-like (PK-like)"/>
    <property type="match status" value="1"/>
</dbReference>
<sequence>MEFVGLVGLTLSIPGIVDKCVELAFNLHNKIREFRQVKMLLKESLEEHEIYTKQVTASVLFLKDISPSLSPEVSEVIGKALYHLTVSFETTLSLVERAADSEGNVRRWWFVLHGRSELERRLGDINKRHDLFLRCLHYSVLFGGSAVGNHVTDECLRGNGALARVQNLRQAVMNKLKDAPWTKVVLDAHDIPVGPRVRLHPHSTVRIIHPTAGETHTSCLVEYRQYDPADNKSLRRVRDIVLILRSADITMGILQCSGFDPNPTSFRCELVFPLPTGMKNPRTLRDLLTSPENAEGARHSLTERVRLATRLATAVLYVHTAKLVHKNIRPENILLLEPEGDDLAFKFPRALGTSFLIGFDVVRKDDETSTRIGDEDWEKNIYRHPERQGLHPDSDFTMLHDIYSLGVVLLEIAGWRSFVLPREGRKWHDLCPEYQGLQIHGQDNRKFEVTQRNPTNVCKES</sequence>
<dbReference type="PROSITE" id="PS50011">
    <property type="entry name" value="PROTEIN_KINASE_DOM"/>
    <property type="match status" value="1"/>
</dbReference>
<reference evidence="2" key="1">
    <citation type="submission" date="2020-11" db="EMBL/GenBank/DDBJ databases">
        <authorList>
            <consortium name="DOE Joint Genome Institute"/>
            <person name="Ahrendt S."/>
            <person name="Riley R."/>
            <person name="Andreopoulos W."/>
            <person name="Labutti K."/>
            <person name="Pangilinan J."/>
            <person name="Ruiz-Duenas F.J."/>
            <person name="Barrasa J.M."/>
            <person name="Sanchez-Garcia M."/>
            <person name="Camarero S."/>
            <person name="Miyauchi S."/>
            <person name="Serrano A."/>
            <person name="Linde D."/>
            <person name="Babiker R."/>
            <person name="Drula E."/>
            <person name="Ayuso-Fernandez I."/>
            <person name="Pacheco R."/>
            <person name="Padilla G."/>
            <person name="Ferreira P."/>
            <person name="Barriuso J."/>
            <person name="Kellner H."/>
            <person name="Castanera R."/>
            <person name="Alfaro M."/>
            <person name="Ramirez L."/>
            <person name="Pisabarro A.G."/>
            <person name="Kuo A."/>
            <person name="Tritt A."/>
            <person name="Lipzen A."/>
            <person name="He G."/>
            <person name="Yan M."/>
            <person name="Ng V."/>
            <person name="Cullen D."/>
            <person name="Martin F."/>
            <person name="Rosso M.-N."/>
            <person name="Henrissat B."/>
            <person name="Hibbett D."/>
            <person name="Martinez A.T."/>
            <person name="Grigoriev I.V."/>
        </authorList>
    </citation>
    <scope>NUCLEOTIDE SEQUENCE</scope>
    <source>
        <strain evidence="2">CBS 247.69</strain>
    </source>
</reference>
<dbReference type="OrthoDB" id="1911848at2759"/>
<dbReference type="PANTHER" id="PTHR37542">
    <property type="entry name" value="HELO DOMAIN-CONTAINING PROTEIN-RELATED"/>
    <property type="match status" value="1"/>
</dbReference>
<protein>
    <recommendedName>
        <fullName evidence="1">Protein kinase domain-containing protein</fullName>
    </recommendedName>
</protein>
<evidence type="ECO:0000313" key="2">
    <source>
        <dbReference type="EMBL" id="KAF9459302.1"/>
    </source>
</evidence>
<dbReference type="Proteomes" id="UP000807353">
    <property type="component" value="Unassembled WGS sequence"/>
</dbReference>
<comment type="caution">
    <text evidence="2">The sequence shown here is derived from an EMBL/GenBank/DDBJ whole genome shotgun (WGS) entry which is preliminary data.</text>
</comment>
<name>A0A9P5XX13_9AGAR</name>
<dbReference type="AlphaFoldDB" id="A0A9P5XX13"/>
<accession>A0A9P5XX13</accession>
<gene>
    <name evidence="2" type="ORF">BDZ94DRAFT_1048266</name>
</gene>
<organism evidence="2 3">
    <name type="scientific">Collybia nuda</name>
    <dbReference type="NCBI Taxonomy" id="64659"/>
    <lineage>
        <taxon>Eukaryota</taxon>
        <taxon>Fungi</taxon>
        <taxon>Dikarya</taxon>
        <taxon>Basidiomycota</taxon>
        <taxon>Agaricomycotina</taxon>
        <taxon>Agaricomycetes</taxon>
        <taxon>Agaricomycetidae</taxon>
        <taxon>Agaricales</taxon>
        <taxon>Tricholomatineae</taxon>
        <taxon>Clitocybaceae</taxon>
        <taxon>Collybia</taxon>
    </lineage>
</organism>
<evidence type="ECO:0000259" key="1">
    <source>
        <dbReference type="PROSITE" id="PS50011"/>
    </source>
</evidence>
<dbReference type="InterPro" id="IPR000719">
    <property type="entry name" value="Prot_kinase_dom"/>
</dbReference>
<dbReference type="EMBL" id="MU150319">
    <property type="protein sequence ID" value="KAF9459302.1"/>
    <property type="molecule type" value="Genomic_DNA"/>
</dbReference>
<feature type="domain" description="Protein kinase" evidence="1">
    <location>
        <begin position="151"/>
        <end position="461"/>
    </location>
</feature>